<proteinExistence type="predicted"/>
<dbReference type="KEGG" id="sbh:SBI_01186"/>
<dbReference type="PATRIC" id="fig|749414.3.peg.1216"/>
<reference evidence="2 3" key="1">
    <citation type="journal article" date="2010" name="J. Bacteriol.">
        <title>Genome sequence of the milbemycin-producing bacterium Streptomyces bingchenggensis.</title>
        <authorList>
            <person name="Wang X.J."/>
            <person name="Yan Y.J."/>
            <person name="Zhang B."/>
            <person name="An J."/>
            <person name="Wang J.J."/>
            <person name="Tian J."/>
            <person name="Jiang L."/>
            <person name="Chen Y.H."/>
            <person name="Huang S.X."/>
            <person name="Yin M."/>
            <person name="Zhang J."/>
            <person name="Gao A.L."/>
            <person name="Liu C.X."/>
            <person name="Zhu Z.X."/>
            <person name="Xiang W.S."/>
        </authorList>
    </citation>
    <scope>NUCLEOTIDE SEQUENCE [LARGE SCALE GENOMIC DNA]</scope>
    <source>
        <strain evidence="2 3">BCW-1</strain>
    </source>
</reference>
<dbReference type="AlphaFoldDB" id="D7C9X9"/>
<feature type="region of interest" description="Disordered" evidence="1">
    <location>
        <begin position="1"/>
        <end position="21"/>
    </location>
</feature>
<accession>D7C9X9</accession>
<sequence>MISERISASSVSIESMPRSSLQPGILQAAIAVLTNMP</sequence>
<evidence type="ECO:0000313" key="3">
    <source>
        <dbReference type="Proteomes" id="UP000000377"/>
    </source>
</evidence>
<organism evidence="2 3">
    <name type="scientific">Streptomyces bingchenggensis (strain BCW-1)</name>
    <dbReference type="NCBI Taxonomy" id="749414"/>
    <lineage>
        <taxon>Bacteria</taxon>
        <taxon>Bacillati</taxon>
        <taxon>Actinomycetota</taxon>
        <taxon>Actinomycetes</taxon>
        <taxon>Kitasatosporales</taxon>
        <taxon>Streptomycetaceae</taxon>
        <taxon>Streptomyces</taxon>
    </lineage>
</organism>
<protein>
    <submittedName>
        <fullName evidence="2">Uncharacterized protein</fullName>
    </submittedName>
</protein>
<evidence type="ECO:0000256" key="1">
    <source>
        <dbReference type="SAM" id="MobiDB-lite"/>
    </source>
</evidence>
<gene>
    <name evidence="2" type="ordered locus">SBI_01186</name>
</gene>
<dbReference type="HOGENOM" id="CLU_3348959_0_0_11"/>
<dbReference type="EMBL" id="CP002047">
    <property type="protein sequence ID" value="ADI04307.1"/>
    <property type="molecule type" value="Genomic_DNA"/>
</dbReference>
<evidence type="ECO:0000313" key="2">
    <source>
        <dbReference type="EMBL" id="ADI04307.1"/>
    </source>
</evidence>
<dbReference type="STRING" id="749414.SBI_01186"/>
<keyword evidence="3" id="KW-1185">Reference proteome</keyword>
<dbReference type="Proteomes" id="UP000000377">
    <property type="component" value="Chromosome"/>
</dbReference>
<name>D7C9X9_STRBB</name>